<feature type="compositionally biased region" description="Acidic residues" evidence="3">
    <location>
        <begin position="58"/>
        <end position="87"/>
    </location>
</feature>
<evidence type="ECO:0000313" key="4">
    <source>
        <dbReference type="EMBL" id="OXA42701.1"/>
    </source>
</evidence>
<dbReference type="EMBL" id="LNIX01000025">
    <property type="protein sequence ID" value="OXA42701.1"/>
    <property type="molecule type" value="Genomic_DNA"/>
</dbReference>
<sequence length="373" mass="41923">MVDVSEIEQDYEVNSSSDEEEEEDEEEQLGSSGDDEGDEDLSSSDGDEDDGESKSSGNDEDQVDEGEEPEIDSSAGEEEGDDDDDDDKPSAGDEQAEVSGWADSIAKILKSTKPKNKKELMLSRARKDYEVNKTVVKVQKRLGAKVRPLRKEDDLEIVPSDKPKSDDVLKREKESDEPTSKTKKDDNILSLKVQRKLELKQKKLELAWENLARMNAEKADPEMERDLVKMATKGVVQLFNAISMQQKTIKTKLKTSEKSEFKKDKILNQTKDIFDNAMIKSKNRQPGNSRSSNNNDNGDKEAEIKEEDMSSDDDDEMVGLGSVSIKINKRPSTDTKKGQKSVPSKKKPVWNALQDDFMLNAKLKDWDKDSDSD</sequence>
<dbReference type="GO" id="GO:0030687">
    <property type="term" value="C:preribosome, large subunit precursor"/>
    <property type="evidence" value="ECO:0007669"/>
    <property type="project" value="TreeGrafter"/>
</dbReference>
<accession>A0A226DDN4</accession>
<dbReference type="GO" id="GO:0000460">
    <property type="term" value="P:maturation of 5.8S rRNA"/>
    <property type="evidence" value="ECO:0007669"/>
    <property type="project" value="TreeGrafter"/>
</dbReference>
<name>A0A226DDN4_FOLCA</name>
<feature type="compositionally biased region" description="Basic and acidic residues" evidence="3">
    <location>
        <begin position="149"/>
        <end position="187"/>
    </location>
</feature>
<dbReference type="OMA" id="NAGWADC"/>
<feature type="compositionally biased region" description="Basic residues" evidence="3">
    <location>
        <begin position="138"/>
        <end position="148"/>
    </location>
</feature>
<dbReference type="Proteomes" id="UP000198287">
    <property type="component" value="Unassembled WGS sequence"/>
</dbReference>
<feature type="compositionally biased region" description="Basic and acidic residues" evidence="3">
    <location>
        <begin position="117"/>
        <end position="131"/>
    </location>
</feature>
<protein>
    <recommendedName>
        <fullName evidence="2">RRP15-like protein</fullName>
    </recommendedName>
</protein>
<comment type="similarity">
    <text evidence="1">Belongs to the RRP15 family.</text>
</comment>
<organism evidence="4 5">
    <name type="scientific">Folsomia candida</name>
    <name type="common">Springtail</name>
    <dbReference type="NCBI Taxonomy" id="158441"/>
    <lineage>
        <taxon>Eukaryota</taxon>
        <taxon>Metazoa</taxon>
        <taxon>Ecdysozoa</taxon>
        <taxon>Arthropoda</taxon>
        <taxon>Hexapoda</taxon>
        <taxon>Collembola</taxon>
        <taxon>Entomobryomorpha</taxon>
        <taxon>Isotomoidea</taxon>
        <taxon>Isotomidae</taxon>
        <taxon>Proisotominae</taxon>
        <taxon>Folsomia</taxon>
    </lineage>
</organism>
<feature type="region of interest" description="Disordered" evidence="3">
    <location>
        <begin position="272"/>
        <end position="349"/>
    </location>
</feature>
<feature type="compositionally biased region" description="Low complexity" evidence="3">
    <location>
        <begin position="287"/>
        <end position="296"/>
    </location>
</feature>
<dbReference type="Pfam" id="PF07890">
    <property type="entry name" value="Rrp15p"/>
    <property type="match status" value="1"/>
</dbReference>
<gene>
    <name evidence="4" type="ORF">Fcan01_22625</name>
</gene>
<evidence type="ECO:0000256" key="1">
    <source>
        <dbReference type="ARBA" id="ARBA00007462"/>
    </source>
</evidence>
<dbReference type="InterPro" id="IPR012459">
    <property type="entry name" value="Rrp15"/>
</dbReference>
<dbReference type="PANTHER" id="PTHR13245:SF14">
    <property type="entry name" value="RRP15-LIKE PROTEIN"/>
    <property type="match status" value="1"/>
</dbReference>
<evidence type="ECO:0000313" key="5">
    <source>
        <dbReference type="Proteomes" id="UP000198287"/>
    </source>
</evidence>
<feature type="region of interest" description="Disordered" evidence="3">
    <location>
        <begin position="1"/>
        <end position="187"/>
    </location>
</feature>
<dbReference type="OrthoDB" id="20949at2759"/>
<dbReference type="AlphaFoldDB" id="A0A226DDN4"/>
<dbReference type="PANTHER" id="PTHR13245">
    <property type="entry name" value="RRP15-LIKE PROTEIN"/>
    <property type="match status" value="1"/>
</dbReference>
<dbReference type="GO" id="GO:0000470">
    <property type="term" value="P:maturation of LSU-rRNA"/>
    <property type="evidence" value="ECO:0007669"/>
    <property type="project" value="TreeGrafter"/>
</dbReference>
<feature type="compositionally biased region" description="Acidic residues" evidence="3">
    <location>
        <begin position="1"/>
        <end position="51"/>
    </location>
</feature>
<dbReference type="STRING" id="158441.A0A226DDN4"/>
<feature type="compositionally biased region" description="Acidic residues" evidence="3">
    <location>
        <begin position="304"/>
        <end position="317"/>
    </location>
</feature>
<proteinExistence type="inferred from homology"/>
<reference evidence="4 5" key="1">
    <citation type="submission" date="2015-12" db="EMBL/GenBank/DDBJ databases">
        <title>The genome of Folsomia candida.</title>
        <authorList>
            <person name="Faddeeva A."/>
            <person name="Derks M.F."/>
            <person name="Anvar Y."/>
            <person name="Smit S."/>
            <person name="Van Straalen N."/>
            <person name="Roelofs D."/>
        </authorList>
    </citation>
    <scope>NUCLEOTIDE SEQUENCE [LARGE SCALE GENOMIC DNA]</scope>
    <source>
        <strain evidence="4 5">VU population</strain>
        <tissue evidence="4">Whole body</tissue>
    </source>
</reference>
<keyword evidence="5" id="KW-1185">Reference proteome</keyword>
<evidence type="ECO:0000256" key="3">
    <source>
        <dbReference type="SAM" id="MobiDB-lite"/>
    </source>
</evidence>
<comment type="caution">
    <text evidence="4">The sequence shown here is derived from an EMBL/GenBank/DDBJ whole genome shotgun (WGS) entry which is preliminary data.</text>
</comment>
<evidence type="ECO:0000256" key="2">
    <source>
        <dbReference type="ARBA" id="ARBA00017475"/>
    </source>
</evidence>